<dbReference type="Pfam" id="PF00550">
    <property type="entry name" value="PP-binding"/>
    <property type="match status" value="1"/>
</dbReference>
<evidence type="ECO:0000256" key="1">
    <source>
        <dbReference type="ARBA" id="ARBA00022450"/>
    </source>
</evidence>
<dbReference type="PANTHER" id="PTHR45527:SF11">
    <property type="entry name" value="NONRIBOSOMAL PEPTIDE SYNTHETASE 5"/>
    <property type="match status" value="1"/>
</dbReference>
<evidence type="ECO:0000256" key="3">
    <source>
        <dbReference type="ARBA" id="ARBA00022598"/>
    </source>
</evidence>
<name>A0A559MLG7_9HELO</name>
<organism evidence="7 8">
    <name type="scientific">Lachnellula willkommii</name>
    <dbReference type="NCBI Taxonomy" id="215461"/>
    <lineage>
        <taxon>Eukaryota</taxon>
        <taxon>Fungi</taxon>
        <taxon>Dikarya</taxon>
        <taxon>Ascomycota</taxon>
        <taxon>Pezizomycotina</taxon>
        <taxon>Leotiomycetes</taxon>
        <taxon>Helotiales</taxon>
        <taxon>Lachnaceae</taxon>
        <taxon>Lachnellula</taxon>
    </lineage>
</organism>
<evidence type="ECO:0000256" key="2">
    <source>
        <dbReference type="ARBA" id="ARBA00022553"/>
    </source>
</evidence>
<reference evidence="7 8" key="1">
    <citation type="submission" date="2018-05" db="EMBL/GenBank/DDBJ databases">
        <title>Genome sequencing and assembly of the regulated plant pathogen Lachnellula willkommii and related sister species for the development of diagnostic species identification markers.</title>
        <authorList>
            <person name="Giroux E."/>
            <person name="Bilodeau G."/>
        </authorList>
    </citation>
    <scope>NUCLEOTIDE SEQUENCE [LARGE SCALE GENOMIC DNA]</scope>
    <source>
        <strain evidence="7 8">CBS 172.35</strain>
    </source>
</reference>
<keyword evidence="2" id="KW-0597">Phosphoprotein</keyword>
<dbReference type="EMBL" id="QGML01000078">
    <property type="protein sequence ID" value="TVY93795.1"/>
    <property type="molecule type" value="Genomic_DNA"/>
</dbReference>
<dbReference type="GO" id="GO:0031177">
    <property type="term" value="F:phosphopantetheine binding"/>
    <property type="evidence" value="ECO:0007669"/>
    <property type="project" value="TreeGrafter"/>
</dbReference>
<gene>
    <name evidence="7" type="primary">aclP</name>
    <name evidence="7" type="ORF">LAWI1_G001474</name>
</gene>
<accession>A0A559MLG7</accession>
<sequence>KETAAALGLSILDVLESSSFIELGGNSMSAIALVNGCRRNGVILDLESVLTATSLTALLLSSTSRQTENKISRKKSKNGFKKAPFSIEQDSRDSSSGLRTLEQAPVPHMLLSFIQGGQRKPGCNIIHYYQTYDISHLSTIKRAWREVIESEPIFRTIFILHKDNGTLTQQEVAPFLWTEVVVDNTDTFEKEVGELHRTSNIETSLKVVIMKAELAPKSRFTLIWRVHHALMDGYSCNVVLNKLRRAMGGLPVKQGLSFVSLAQKLHAYREIHRSRGEQFWKEQRRQYGAGLGQISLPKSAAEVEDTAALPTDISFRVPQGELSYFSKRIGVTLASVYYAAWALVLSRYIGSDTVTCGAVFSCRNLPLEGITETLDRNQLSTDYVRCVFYRLVELSSFQWTVPEDGYTRDFSSVLGVQVEEPRNSKKEGFATLEQPSSRVMTDMPLNICAGPDDNVTFSFSEAYYSKENVEMMASMFQTALATLLQPSQIIQNCLQNLLTTEHRNRLFTVGNCTSELTTCSSVSEDLITLFERCASAFPTSIAIKMGSELMTYAELNDLASTISKYLVSIVNPGTVVCVHADRSINWIVAIYGILKARAVYCPLDRVLPPDLRTSYFETVGSRVFLTTAEDQHALLVGHAAAIISVEEIVRNSKDVQQHKRRKVNAKHDQGLREAAYLCFTSGSSGKPKGVICTHRGLVAFQRDLEVRLFAQPGRKIAQIMSPAFDGSIHEIFSALSYGATLVLGSASNPFGHLKLVDSAILTPSLAAMLNPSDYPLLETVYLVGEAVSQKVNDCWASTKQLYNMYGPTETTCGSTVKRLQPNLPVTIGAPNTSTRIYILDDCQELVPYGVIGEIYLAGVQVSLGYIENAQETSARFMLDSICEHTGERMYRTGDRGFWNNDGEIICIGRTDRQIKLQGFRLDLNDIEARMLKAVPSATVVFVTVKDDMLVAMLQPASLDLSLTRCFISKALPPYAVPQRLAAVDNIPITPAGKTDYNAVGAFKYATGLLEAPKPLTDNEKKIASAWRNILNLPVEETIAHNSNFLDLGGTSIHLLLMSHRLAAEFKRKVPLKLILGTNTLSELARAIENTKINPEGKGENEEWIFRGLEEHALSPMEYEWWTKYQQSGDTSCFNVTFACSLTETIDRWKLASAWNSILSRHRILRCRYVLSPQGEARKEYSQSPPRILRLRGIDMQKEINRPFMLHQQPPIRVFMSRDKLVVIASHIICDLSAMRILLREVGSAYQGTNSEPVQRKEYWETTRWTKQPSTENLGFWSQYLGELPALKNYSLGRLAFRKSSYQGSSRVCKVPQKTFEDVIKFTAKSKLSFHQLTLAAVSIALTYAENSQDIVLGAPYLNRASKEEMEVVGLFLQPLPIRISYSESRPAINSNKQLILAENPIIDPFLVAVRESSQAALSHDIQWHQLLKHLEIQPDHPDHPLFDVMVTFHEFDPSPMLPIPETTPLYTWTEGSKFKLMVEANAVTRDTLLLRFEHDEECFSGEDVEVFQKLLMLTLISLCRGERYADIKEQLRSFRRNAGDSRVDEIDNRIPFAAQLDSI</sequence>
<dbReference type="InterPro" id="IPR036736">
    <property type="entry name" value="ACP-like_sf"/>
</dbReference>
<dbReference type="SUPFAM" id="SSF52777">
    <property type="entry name" value="CoA-dependent acyltransferases"/>
    <property type="match status" value="4"/>
</dbReference>
<feature type="region of interest" description="Disordered" evidence="5">
    <location>
        <begin position="69"/>
        <end position="97"/>
    </location>
</feature>
<dbReference type="Gene3D" id="1.10.1200.10">
    <property type="entry name" value="ACP-like"/>
    <property type="match status" value="2"/>
</dbReference>
<keyword evidence="3" id="KW-0436">Ligase</keyword>
<comment type="caution">
    <text evidence="7">The sequence shown here is derived from an EMBL/GenBank/DDBJ whole genome shotgun (WGS) entry which is preliminary data.</text>
</comment>
<dbReference type="PROSITE" id="PS50075">
    <property type="entry name" value="CARRIER"/>
    <property type="match status" value="2"/>
</dbReference>
<evidence type="ECO:0000256" key="5">
    <source>
        <dbReference type="SAM" id="MobiDB-lite"/>
    </source>
</evidence>
<evidence type="ECO:0000259" key="6">
    <source>
        <dbReference type="PROSITE" id="PS50075"/>
    </source>
</evidence>
<dbReference type="PROSITE" id="PS00455">
    <property type="entry name" value="AMP_BINDING"/>
    <property type="match status" value="1"/>
</dbReference>
<dbReference type="InterPro" id="IPR001242">
    <property type="entry name" value="Condensation_dom"/>
</dbReference>
<dbReference type="InterPro" id="IPR023213">
    <property type="entry name" value="CAT-like_dom_sf"/>
</dbReference>
<dbReference type="Gene3D" id="3.40.50.12780">
    <property type="entry name" value="N-terminal domain of ligase-like"/>
    <property type="match status" value="1"/>
</dbReference>
<comment type="similarity">
    <text evidence="4">Belongs to the NRP synthetase family.</text>
</comment>
<feature type="domain" description="Carrier" evidence="6">
    <location>
        <begin position="1013"/>
        <end position="1091"/>
    </location>
</feature>
<feature type="domain" description="Carrier" evidence="6">
    <location>
        <begin position="1"/>
        <end position="66"/>
    </location>
</feature>
<dbReference type="SUPFAM" id="SSF56801">
    <property type="entry name" value="Acetyl-CoA synthetase-like"/>
    <property type="match status" value="1"/>
</dbReference>
<dbReference type="GO" id="GO:0044550">
    <property type="term" value="P:secondary metabolite biosynthetic process"/>
    <property type="evidence" value="ECO:0007669"/>
    <property type="project" value="TreeGrafter"/>
</dbReference>
<dbReference type="CDD" id="cd19537">
    <property type="entry name" value="C_NRPS-like"/>
    <property type="match status" value="1"/>
</dbReference>
<dbReference type="InterPro" id="IPR000873">
    <property type="entry name" value="AMP-dep_synth/lig_dom"/>
</dbReference>
<dbReference type="Pfam" id="PF00668">
    <property type="entry name" value="Condensation"/>
    <property type="match status" value="2"/>
</dbReference>
<dbReference type="InterPro" id="IPR009081">
    <property type="entry name" value="PP-bd_ACP"/>
</dbReference>
<keyword evidence="8" id="KW-1185">Reference proteome</keyword>
<dbReference type="Gene3D" id="3.30.300.30">
    <property type="match status" value="1"/>
</dbReference>
<dbReference type="GO" id="GO:0016874">
    <property type="term" value="F:ligase activity"/>
    <property type="evidence" value="ECO:0007669"/>
    <property type="project" value="UniProtKB-KW"/>
</dbReference>
<evidence type="ECO:0000313" key="8">
    <source>
        <dbReference type="Proteomes" id="UP000315522"/>
    </source>
</evidence>
<dbReference type="InterPro" id="IPR020845">
    <property type="entry name" value="AMP-binding_CS"/>
</dbReference>
<evidence type="ECO:0000256" key="4">
    <source>
        <dbReference type="ARBA" id="ARBA00029454"/>
    </source>
</evidence>
<dbReference type="GO" id="GO:0043041">
    <property type="term" value="P:amino acid activation for nonribosomal peptide biosynthetic process"/>
    <property type="evidence" value="ECO:0007669"/>
    <property type="project" value="TreeGrafter"/>
</dbReference>
<proteinExistence type="inferred from homology"/>
<dbReference type="InterPro" id="IPR042099">
    <property type="entry name" value="ANL_N_sf"/>
</dbReference>
<dbReference type="Pfam" id="PF00501">
    <property type="entry name" value="AMP-binding"/>
    <property type="match status" value="1"/>
</dbReference>
<dbReference type="InterPro" id="IPR045851">
    <property type="entry name" value="AMP-bd_C_sf"/>
</dbReference>
<dbReference type="SUPFAM" id="SSF47336">
    <property type="entry name" value="ACP-like"/>
    <property type="match status" value="1"/>
</dbReference>
<dbReference type="GO" id="GO:0005737">
    <property type="term" value="C:cytoplasm"/>
    <property type="evidence" value="ECO:0007669"/>
    <property type="project" value="TreeGrafter"/>
</dbReference>
<keyword evidence="1" id="KW-0596">Phosphopantetheine</keyword>
<dbReference type="Gene3D" id="3.30.559.10">
    <property type="entry name" value="Chloramphenicol acetyltransferase-like domain"/>
    <property type="match status" value="2"/>
</dbReference>
<feature type="non-terminal residue" evidence="7">
    <location>
        <position position="1"/>
    </location>
</feature>
<evidence type="ECO:0000313" key="7">
    <source>
        <dbReference type="EMBL" id="TVY93795.1"/>
    </source>
</evidence>
<dbReference type="PANTHER" id="PTHR45527">
    <property type="entry name" value="NONRIBOSOMAL PEPTIDE SYNTHETASE"/>
    <property type="match status" value="1"/>
</dbReference>
<dbReference type="Gene3D" id="3.30.559.30">
    <property type="entry name" value="Nonribosomal peptide synthetase, condensation domain"/>
    <property type="match status" value="2"/>
</dbReference>
<dbReference type="Proteomes" id="UP000315522">
    <property type="component" value="Unassembled WGS sequence"/>
</dbReference>
<protein>
    <submittedName>
        <fullName evidence="7">Nonribosomal peptide synthetase</fullName>
    </submittedName>
</protein>